<keyword evidence="3" id="KW-0050">Antiport</keyword>
<dbReference type="Gene3D" id="1.20.1530.20">
    <property type="match status" value="1"/>
</dbReference>
<comment type="subcellular location">
    <subcellularLocation>
        <location evidence="1">Membrane</location>
        <topology evidence="1">Multi-pass membrane protein</topology>
    </subcellularLocation>
</comment>
<dbReference type="Gene3D" id="3.40.50.620">
    <property type="entry name" value="HUPs"/>
    <property type="match status" value="1"/>
</dbReference>
<feature type="transmembrane region" description="Helical" evidence="8">
    <location>
        <begin position="358"/>
        <end position="380"/>
    </location>
</feature>
<feature type="transmembrane region" description="Helical" evidence="8">
    <location>
        <begin position="244"/>
        <end position="261"/>
    </location>
</feature>
<keyword evidence="12" id="KW-1185">Reference proteome</keyword>
<evidence type="ECO:0000313" key="11">
    <source>
        <dbReference type="EMBL" id="SFR99875.1"/>
    </source>
</evidence>
<keyword evidence="7 8" id="KW-0472">Membrane</keyword>
<feature type="transmembrane region" description="Helical" evidence="8">
    <location>
        <begin position="392"/>
        <end position="410"/>
    </location>
</feature>
<accession>A0A1I6L8R8</accession>
<feature type="transmembrane region" description="Helical" evidence="8">
    <location>
        <begin position="147"/>
        <end position="166"/>
    </location>
</feature>
<dbReference type="InterPro" id="IPR038770">
    <property type="entry name" value="Na+/solute_symporter_sf"/>
</dbReference>
<protein>
    <submittedName>
        <fullName evidence="11">Transporter, CPA2 family</fullName>
    </submittedName>
</protein>
<dbReference type="InterPro" id="IPR006016">
    <property type="entry name" value="UspA"/>
</dbReference>
<feature type="domain" description="UspA" evidence="9">
    <location>
        <begin position="433"/>
        <end position="562"/>
    </location>
</feature>
<proteinExistence type="predicted"/>
<keyword evidence="5 8" id="KW-1133">Transmembrane helix</keyword>
<dbReference type="EMBL" id="FOZK01000002">
    <property type="protein sequence ID" value="SFR99875.1"/>
    <property type="molecule type" value="Genomic_DNA"/>
</dbReference>
<feature type="transmembrane region" description="Helical" evidence="8">
    <location>
        <begin position="208"/>
        <end position="232"/>
    </location>
</feature>
<dbReference type="Pfam" id="PF00999">
    <property type="entry name" value="Na_H_Exchanger"/>
    <property type="match status" value="1"/>
</dbReference>
<dbReference type="GO" id="GO:0015297">
    <property type="term" value="F:antiporter activity"/>
    <property type="evidence" value="ECO:0007669"/>
    <property type="project" value="UniProtKB-KW"/>
</dbReference>
<evidence type="ECO:0000256" key="6">
    <source>
        <dbReference type="ARBA" id="ARBA00023065"/>
    </source>
</evidence>
<evidence type="ECO:0000256" key="2">
    <source>
        <dbReference type="ARBA" id="ARBA00022448"/>
    </source>
</evidence>
<dbReference type="RefSeq" id="WP_089816648.1">
    <property type="nucleotide sequence ID" value="NZ_FOZK01000002.1"/>
</dbReference>
<gene>
    <name evidence="11" type="ORF">SAMN05216559_2275</name>
</gene>
<keyword evidence="2" id="KW-0813">Transport</keyword>
<dbReference type="GO" id="GO:1902600">
    <property type="term" value="P:proton transmembrane transport"/>
    <property type="evidence" value="ECO:0007669"/>
    <property type="project" value="InterPro"/>
</dbReference>
<dbReference type="PANTHER" id="PTHR43562">
    <property type="entry name" value="NAPA-TYPE SODIUM/HYDROGEN ANTIPORTER"/>
    <property type="match status" value="1"/>
</dbReference>
<sequence length="708" mass="75671">MTGRIHVVALLADPSAPSSLRPLLATAQPLSPPFHDPVVIFGLAMFVFLAAPLVLQRYRLPGILGIILVGAAIGPNGLHLLERDQTFVLLGEVGLIYLMFVAGLEIDYAQFVAYRDRSVVFGLLTFLIPQAAGTAVGMWLLDLSLPAASLYAAIFASHTLLAYPIVNRLGVVKNEAITAAIGGTILTDTLALLVLAVVVAAHEGVLDAAFWIALGVGLTLFFGGVWVVVPRVSRWFFRTLHEESYYEFLFVMVVLFVAAFLAELVGVEHVVGAFLAGLVLNRLIPSSGPLMNRIEFVGNALFIPFFLLSVGMLVDVGVLLAGPETLVVATSLVVLVVTTKLAAAWLTGRIYGYGRDEWLGMFGLSLGQAAAALAIVLIGFDAGVPGFDQHMVNGVVVMILVVSLVSPAVVERAGTAIARTERRQPYGPSDAPRRVLVPVSNQSEHWESLLDLAMAVREEPAADPLHTLSVVQPGDEAATEAAVAGAEALQESMAEYAAGADVPLVGHTRVDHNVASGIVTAAVENRISTVVIGWDGAASREQRVFGHVIDQVLRRAPQLTLVSRIREPLGTTRRIRLVLPPGIDHNAGFPEALHACTHLAAQVGAPVHSLLVDGDSDGDGRADALDRAGAAGEYESVAGWTELRTRLRETTQEDDLVVCLSARRTDPSWHAALQTLPMDVSTLTDGNFVVVYPASAERVDDRQFLRFE</sequence>
<name>A0A1I6L8R8_9EURY</name>
<evidence type="ECO:0000256" key="5">
    <source>
        <dbReference type="ARBA" id="ARBA00022989"/>
    </source>
</evidence>
<evidence type="ECO:0000256" key="3">
    <source>
        <dbReference type="ARBA" id="ARBA00022449"/>
    </source>
</evidence>
<evidence type="ECO:0000256" key="8">
    <source>
        <dbReference type="SAM" id="Phobius"/>
    </source>
</evidence>
<dbReference type="Pfam" id="PF00582">
    <property type="entry name" value="Usp"/>
    <property type="match status" value="1"/>
</dbReference>
<dbReference type="PANTHER" id="PTHR43562:SF4">
    <property type="entry name" value="NA(+)_H(+) ANTIPORTER NHAS5"/>
    <property type="match status" value="1"/>
</dbReference>
<feature type="transmembrane region" description="Helical" evidence="8">
    <location>
        <begin position="87"/>
        <end position="106"/>
    </location>
</feature>
<feature type="transmembrane region" description="Helical" evidence="8">
    <location>
        <begin position="62"/>
        <end position="81"/>
    </location>
</feature>
<evidence type="ECO:0000259" key="10">
    <source>
        <dbReference type="Pfam" id="PF00999"/>
    </source>
</evidence>
<evidence type="ECO:0000313" key="12">
    <source>
        <dbReference type="Proteomes" id="UP000199062"/>
    </source>
</evidence>
<feature type="transmembrane region" description="Helical" evidence="8">
    <location>
        <begin position="178"/>
        <end position="202"/>
    </location>
</feature>
<dbReference type="InterPro" id="IPR006153">
    <property type="entry name" value="Cation/H_exchanger_TM"/>
</dbReference>
<evidence type="ECO:0000259" key="9">
    <source>
        <dbReference type="Pfam" id="PF00582"/>
    </source>
</evidence>
<feature type="transmembrane region" description="Helical" evidence="8">
    <location>
        <begin position="326"/>
        <end position="346"/>
    </location>
</feature>
<evidence type="ECO:0000256" key="1">
    <source>
        <dbReference type="ARBA" id="ARBA00004141"/>
    </source>
</evidence>
<feature type="domain" description="Cation/H+ exchanger transmembrane" evidence="10">
    <location>
        <begin position="48"/>
        <end position="409"/>
    </location>
</feature>
<feature type="transmembrane region" description="Helical" evidence="8">
    <location>
        <begin position="118"/>
        <end position="141"/>
    </location>
</feature>
<dbReference type="Proteomes" id="UP000199062">
    <property type="component" value="Unassembled WGS sequence"/>
</dbReference>
<dbReference type="AlphaFoldDB" id="A0A1I6L8R8"/>
<reference evidence="11 12" key="1">
    <citation type="submission" date="2016-10" db="EMBL/GenBank/DDBJ databases">
        <authorList>
            <person name="de Groot N.N."/>
        </authorList>
    </citation>
    <scope>NUCLEOTIDE SEQUENCE [LARGE SCALE GENOMIC DNA]</scope>
    <source>
        <strain evidence="11 12">CGMCC 1.10457</strain>
    </source>
</reference>
<feature type="transmembrane region" description="Helical" evidence="8">
    <location>
        <begin position="38"/>
        <end position="55"/>
    </location>
</feature>
<keyword evidence="6" id="KW-0406">Ion transport</keyword>
<dbReference type="GO" id="GO:0016020">
    <property type="term" value="C:membrane"/>
    <property type="evidence" value="ECO:0007669"/>
    <property type="project" value="UniProtKB-SubCell"/>
</dbReference>
<dbReference type="SUPFAM" id="SSF52402">
    <property type="entry name" value="Adenine nucleotide alpha hydrolases-like"/>
    <property type="match status" value="1"/>
</dbReference>
<keyword evidence="4 8" id="KW-0812">Transmembrane</keyword>
<dbReference type="CDD" id="cd00293">
    <property type="entry name" value="USP-like"/>
    <property type="match status" value="1"/>
</dbReference>
<evidence type="ECO:0000256" key="4">
    <source>
        <dbReference type="ARBA" id="ARBA00022692"/>
    </source>
</evidence>
<feature type="transmembrane region" description="Helical" evidence="8">
    <location>
        <begin position="296"/>
        <end position="320"/>
    </location>
</feature>
<organism evidence="11 12">
    <name type="scientific">Halomicrobium zhouii</name>
    <dbReference type="NCBI Taxonomy" id="767519"/>
    <lineage>
        <taxon>Archaea</taxon>
        <taxon>Methanobacteriati</taxon>
        <taxon>Methanobacteriota</taxon>
        <taxon>Stenosarchaea group</taxon>
        <taxon>Halobacteria</taxon>
        <taxon>Halobacteriales</taxon>
        <taxon>Haloarculaceae</taxon>
        <taxon>Halomicrobium</taxon>
    </lineage>
</organism>
<dbReference type="STRING" id="767519.SAMN05216559_2275"/>
<evidence type="ECO:0000256" key="7">
    <source>
        <dbReference type="ARBA" id="ARBA00023136"/>
    </source>
</evidence>
<dbReference type="InterPro" id="IPR014729">
    <property type="entry name" value="Rossmann-like_a/b/a_fold"/>
</dbReference>